<keyword evidence="1" id="KW-0812">Transmembrane</keyword>
<protein>
    <submittedName>
        <fullName evidence="2">Uncharacterized protein</fullName>
    </submittedName>
</protein>
<dbReference type="EMBL" id="CP015852">
    <property type="protein sequence ID" value="ANH99862.1"/>
    <property type="molecule type" value="Genomic_DNA"/>
</dbReference>
<dbReference type="Proteomes" id="UP000078142">
    <property type="component" value="Chromosome"/>
</dbReference>
<evidence type="ECO:0000313" key="3">
    <source>
        <dbReference type="Proteomes" id="UP000078142"/>
    </source>
</evidence>
<keyword evidence="1" id="KW-0472">Membrane</keyword>
<sequence>MDGMETSLIVMFLLVWAGMWVWVVKNRGTWPVFFGHFAGLIAGFIVAAVVYVIVNGLLPEKSTPATSSGTQPQIANESQLRSFVPRTPVSRASAPTSPLLPTDSPRYPRLSTPLLSASLDPQWRSQYAQWRASADMVNGVNGSLAGLICRSAAKSTLRIPDSTSFDETEDVRFDTYKFQTYLVTSRISGENMEGTMVSLGYDCAVQFVSGNGIKDDQWRLLELTMQGKSGPASSANTSSKEALPEYVAAAPAITPEPLKSGLVENYLNEIPTTRSELATVQGMTAQQTLAHAQLRKGLIGGPDANKRLIAFQMCEPFLRSVLRQPELALFADDKALSTQRYKEQIYTSTSLMKIQDAAKNYLTYRYECTLQALPTMNEGFDDWKLLDLRFELTGS</sequence>
<proteinExistence type="predicted"/>
<accession>A0AAC9FYS7</accession>
<keyword evidence="1" id="KW-1133">Transmembrane helix</keyword>
<organism evidence="2 3">
    <name type="scientific">Pseudomonas koreensis</name>
    <dbReference type="NCBI Taxonomy" id="198620"/>
    <lineage>
        <taxon>Bacteria</taxon>
        <taxon>Pseudomonadati</taxon>
        <taxon>Pseudomonadota</taxon>
        <taxon>Gammaproteobacteria</taxon>
        <taxon>Pseudomonadales</taxon>
        <taxon>Pseudomonadaceae</taxon>
        <taxon>Pseudomonas</taxon>
    </lineage>
</organism>
<reference evidence="2 3" key="1">
    <citation type="submission" date="2016-05" db="EMBL/GenBank/DDBJ databases">
        <authorList>
            <person name="Wang S."/>
            <person name="Zhu B."/>
        </authorList>
    </citation>
    <scope>NUCLEOTIDE SEQUENCE [LARGE SCALE GENOMIC DNA]</scope>
    <source>
        <strain evidence="2 3">CRS05-R5</strain>
    </source>
</reference>
<feature type="transmembrane region" description="Helical" evidence="1">
    <location>
        <begin position="31"/>
        <end position="54"/>
    </location>
</feature>
<evidence type="ECO:0000256" key="1">
    <source>
        <dbReference type="SAM" id="Phobius"/>
    </source>
</evidence>
<name>A0AAC9FYS7_9PSED</name>
<feature type="transmembrane region" description="Helical" evidence="1">
    <location>
        <begin position="6"/>
        <end position="24"/>
    </location>
</feature>
<gene>
    <name evidence="2" type="ORF">A8L59_21380</name>
</gene>
<dbReference type="AlphaFoldDB" id="A0AAC9FYS7"/>
<evidence type="ECO:0000313" key="2">
    <source>
        <dbReference type="EMBL" id="ANH99862.1"/>
    </source>
</evidence>